<evidence type="ECO:0000256" key="2">
    <source>
        <dbReference type="ARBA" id="ARBA00022676"/>
    </source>
</evidence>
<organism evidence="7 8">
    <name type="scientific">Selenomonas noxia F0398</name>
    <dbReference type="NCBI Taxonomy" id="702437"/>
    <lineage>
        <taxon>Bacteria</taxon>
        <taxon>Bacillati</taxon>
        <taxon>Bacillota</taxon>
        <taxon>Negativicutes</taxon>
        <taxon>Selenomonadales</taxon>
        <taxon>Selenomonadaceae</taxon>
        <taxon>Selenomonas</taxon>
    </lineage>
</organism>
<sequence length="497" mass="55956">MQSGRSGTQSRQTFEREFSAVKKSLAEGRMEQALVRLRRMDQQGLFPAERGSELHELMGQILFWLADLKEALPHLRLAWELPRRNHEQRLAALSNYLMYLHYADGISDEELRDAHASYAAMIGSVPRFPHEKRRREKLRIGYLSPNITDHIVLNFAVQLFSAYDRARFEVRLYDAGGQRSEVTRWAADMADGYADLSALSPQKAAERIHADGTDILFDLAGHSAGGKTLQIAAYKPAPVQICGIGYFNTTGLTAMDYFLGDPICDPPETDALFTERILRLPRTHLCFTPSERFRTYENLRRVPHDSPVFASFNNFAKITDEMLQIWGGILRAVPGARLLLKNVHPQRETLHRMQRRAEQAGIDPVRLELRPGSKDYLRDYLDADIILDTYPYQGGGTTCEALCMGLPVVTLAGTRHGARFGVSLLQNAGLGELAADSVQAYAERAVLLAQDRELLTALHASVPRMMRASPLMDGAGYVRSVEAAYETIWERYLDEET</sequence>
<accession>A0ABN0DSS4</accession>
<keyword evidence="8" id="KW-1185">Reference proteome</keyword>
<keyword evidence="3" id="KW-0808">Transferase</keyword>
<keyword evidence="5" id="KW-0802">TPR repeat</keyword>
<dbReference type="SUPFAM" id="SSF53756">
    <property type="entry name" value="UDP-Glycosyltransferase/glycogen phosphorylase"/>
    <property type="match status" value="1"/>
</dbReference>
<dbReference type="PANTHER" id="PTHR44835">
    <property type="entry name" value="UDP-N-ACETYLGLUCOSAMINE--PEPTIDE N-ACETYLGLUCOSAMINYLTRANSFERASE SPINDLY-RELATED"/>
    <property type="match status" value="1"/>
</dbReference>
<dbReference type="InterPro" id="IPR029489">
    <property type="entry name" value="OGT/SEC/SPY_C"/>
</dbReference>
<comment type="pathway">
    <text evidence="1">Protein modification; protein glycosylation.</text>
</comment>
<protein>
    <recommendedName>
        <fullName evidence="6">O-GlcNAc transferase C-terminal domain-containing protein</fullName>
    </recommendedName>
</protein>
<evidence type="ECO:0000256" key="4">
    <source>
        <dbReference type="ARBA" id="ARBA00022737"/>
    </source>
</evidence>
<feature type="domain" description="O-GlcNAc transferase C-terminal" evidence="6">
    <location>
        <begin position="299"/>
        <end position="479"/>
    </location>
</feature>
<feature type="domain" description="O-GlcNAc transferase C-terminal" evidence="6">
    <location>
        <begin position="129"/>
        <end position="285"/>
    </location>
</feature>
<dbReference type="InterPro" id="IPR051939">
    <property type="entry name" value="Glycosyltr_41/O-GlcNAc_trsf"/>
</dbReference>
<dbReference type="Gene3D" id="3.40.50.2000">
    <property type="entry name" value="Glycogen Phosphorylase B"/>
    <property type="match status" value="1"/>
</dbReference>
<dbReference type="EMBL" id="ADGH01000003">
    <property type="protein sequence ID" value="EHG25978.1"/>
    <property type="molecule type" value="Genomic_DNA"/>
</dbReference>
<dbReference type="Gene3D" id="3.40.50.11380">
    <property type="match status" value="1"/>
</dbReference>
<keyword evidence="2" id="KW-0328">Glycosyltransferase</keyword>
<evidence type="ECO:0000256" key="5">
    <source>
        <dbReference type="ARBA" id="ARBA00022803"/>
    </source>
</evidence>
<dbReference type="RefSeq" id="WP_006695938.1">
    <property type="nucleotide sequence ID" value="NZ_JH376857.1"/>
</dbReference>
<gene>
    <name evidence="7" type="ORF">HMPREF9432_00479</name>
</gene>
<dbReference type="Pfam" id="PF13844">
    <property type="entry name" value="Glyco_transf_41"/>
    <property type="match status" value="2"/>
</dbReference>
<keyword evidence="4" id="KW-0677">Repeat</keyword>
<dbReference type="PANTHER" id="PTHR44835:SF1">
    <property type="entry name" value="PROTEIN O-GLCNAC TRANSFERASE"/>
    <property type="match status" value="1"/>
</dbReference>
<evidence type="ECO:0000256" key="3">
    <source>
        <dbReference type="ARBA" id="ARBA00022679"/>
    </source>
</evidence>
<reference evidence="7 8" key="1">
    <citation type="submission" date="2011-08" db="EMBL/GenBank/DDBJ databases">
        <title>The Genome Sequence of Selenomonas noxia F0398.</title>
        <authorList>
            <consortium name="The Broad Institute Genome Sequencing Platform"/>
            <person name="Earl A."/>
            <person name="Ward D."/>
            <person name="Feldgarden M."/>
            <person name="Gevers D."/>
            <person name="Izard J."/>
            <person name="Ganesan A."/>
            <person name="Blanton J.M."/>
            <person name="Baranova O.V."/>
            <person name="Tanner A.C."/>
            <person name="Dewhirst F.E."/>
            <person name="Young S.K."/>
            <person name="Zeng Q."/>
            <person name="Gargeya S."/>
            <person name="Fitzgerald M."/>
            <person name="Haas B."/>
            <person name="Abouelleil A."/>
            <person name="Alvarado L."/>
            <person name="Arachchi H.M."/>
            <person name="Berlin A."/>
            <person name="Brown A."/>
            <person name="Chapman S.B."/>
            <person name="Chen Z."/>
            <person name="Dunbar C."/>
            <person name="Freedman E."/>
            <person name="Gearin G."/>
            <person name="Gellesch M."/>
            <person name="Goldberg J."/>
            <person name="Griggs A."/>
            <person name="Gujja S."/>
            <person name="Heiman D."/>
            <person name="Howarth C."/>
            <person name="Larson L."/>
            <person name="Lui A."/>
            <person name="MacDonald P.J.P."/>
            <person name="Montmayeur A."/>
            <person name="Murphy C."/>
            <person name="Neiman D."/>
            <person name="Pearson M."/>
            <person name="Priest M."/>
            <person name="Roberts A."/>
            <person name="Saif S."/>
            <person name="Shea T."/>
            <person name="Shenoy N."/>
            <person name="Sisk P."/>
            <person name="Stolte C."/>
            <person name="Sykes S."/>
            <person name="Wortman J."/>
            <person name="Nusbaum C."/>
            <person name="Birren B."/>
        </authorList>
    </citation>
    <scope>NUCLEOTIDE SEQUENCE [LARGE SCALE GENOMIC DNA]</scope>
    <source>
        <strain evidence="7 8">F0398</strain>
    </source>
</reference>
<evidence type="ECO:0000256" key="1">
    <source>
        <dbReference type="ARBA" id="ARBA00004922"/>
    </source>
</evidence>
<proteinExistence type="predicted"/>
<dbReference type="Proteomes" id="UP000003175">
    <property type="component" value="Unassembled WGS sequence"/>
</dbReference>
<evidence type="ECO:0000313" key="7">
    <source>
        <dbReference type="EMBL" id="EHG25978.1"/>
    </source>
</evidence>
<comment type="caution">
    <text evidence="7">The sequence shown here is derived from an EMBL/GenBank/DDBJ whole genome shotgun (WGS) entry which is preliminary data.</text>
</comment>
<name>A0ABN0DSS4_9FIRM</name>
<evidence type="ECO:0000313" key="8">
    <source>
        <dbReference type="Proteomes" id="UP000003175"/>
    </source>
</evidence>
<evidence type="ECO:0000259" key="6">
    <source>
        <dbReference type="Pfam" id="PF13844"/>
    </source>
</evidence>